<comment type="caution">
    <text evidence="2">The sequence shown here is derived from an EMBL/GenBank/DDBJ whole genome shotgun (WGS) entry which is preliminary data.</text>
</comment>
<dbReference type="EMBL" id="JBHSJG010000004">
    <property type="protein sequence ID" value="MFC4986367.1"/>
    <property type="molecule type" value="Genomic_DNA"/>
</dbReference>
<keyword evidence="3" id="KW-1185">Reference proteome</keyword>
<accession>A0ABD5Q9H0</accession>
<feature type="transmembrane region" description="Helical" evidence="1">
    <location>
        <begin position="86"/>
        <end position="109"/>
    </location>
</feature>
<keyword evidence="1" id="KW-1133">Transmembrane helix</keyword>
<reference evidence="2 3" key="1">
    <citation type="journal article" date="2019" name="Int. J. Syst. Evol. Microbiol.">
        <title>The Global Catalogue of Microorganisms (GCM) 10K type strain sequencing project: providing services to taxonomists for standard genome sequencing and annotation.</title>
        <authorList>
            <consortium name="The Broad Institute Genomics Platform"/>
            <consortium name="The Broad Institute Genome Sequencing Center for Infectious Disease"/>
            <person name="Wu L."/>
            <person name="Ma J."/>
        </authorList>
    </citation>
    <scope>NUCLEOTIDE SEQUENCE [LARGE SCALE GENOMIC DNA]</scope>
    <source>
        <strain evidence="2 3">CGMCC 1.15824</strain>
    </source>
</reference>
<protein>
    <submittedName>
        <fullName evidence="2">Uncharacterized protein</fullName>
    </submittedName>
</protein>
<evidence type="ECO:0000313" key="3">
    <source>
        <dbReference type="Proteomes" id="UP001595925"/>
    </source>
</evidence>
<dbReference type="AlphaFoldDB" id="A0ABD5Q9H0"/>
<gene>
    <name evidence="2" type="ORF">ACFPFO_00965</name>
</gene>
<keyword evidence="1" id="KW-0472">Membrane</keyword>
<organism evidence="2 3">
    <name type="scientific">Saliphagus infecundisoli</name>
    <dbReference type="NCBI Taxonomy" id="1849069"/>
    <lineage>
        <taxon>Archaea</taxon>
        <taxon>Methanobacteriati</taxon>
        <taxon>Methanobacteriota</taxon>
        <taxon>Stenosarchaea group</taxon>
        <taxon>Halobacteria</taxon>
        <taxon>Halobacteriales</taxon>
        <taxon>Natrialbaceae</taxon>
        <taxon>Saliphagus</taxon>
    </lineage>
</organism>
<dbReference type="RefSeq" id="WP_114577801.1">
    <property type="nucleotide sequence ID" value="NZ_JAIVEF010000012.1"/>
</dbReference>
<sequence>MFGNRLLPRGREDVRLVGRTVGAVLSGPAYAALALVAAVVSLLGIVVAQNMSLFTDVVVFGPLPIEARLEILYYMLPFVSGGTDPVTGTGMVVTSLLVGVNVAMLAYHLSTQGLSVVHGSGSIAGIILGTMGAGCAACGAAIASAVLGLFGAAGLMTVLPFGGLEFLLAAIVFVPLSTFWLVQGIQYGDACPVDLS</sequence>
<name>A0ABD5Q9H0_9EURY</name>
<feature type="transmembrane region" description="Helical" evidence="1">
    <location>
        <begin position="121"/>
        <end position="152"/>
    </location>
</feature>
<keyword evidence="1" id="KW-0812">Transmembrane</keyword>
<feature type="transmembrane region" description="Helical" evidence="1">
    <location>
        <begin position="158"/>
        <end position="182"/>
    </location>
</feature>
<evidence type="ECO:0000256" key="1">
    <source>
        <dbReference type="SAM" id="Phobius"/>
    </source>
</evidence>
<proteinExistence type="predicted"/>
<evidence type="ECO:0000313" key="2">
    <source>
        <dbReference type="EMBL" id="MFC4986367.1"/>
    </source>
</evidence>
<feature type="transmembrane region" description="Helical" evidence="1">
    <location>
        <begin position="21"/>
        <end position="48"/>
    </location>
</feature>
<dbReference type="Proteomes" id="UP001595925">
    <property type="component" value="Unassembled WGS sequence"/>
</dbReference>